<protein>
    <submittedName>
        <fullName evidence="2">DsbA family protein</fullName>
    </submittedName>
</protein>
<dbReference type="RefSeq" id="WP_377789032.1">
    <property type="nucleotide sequence ID" value="NZ_JBHLYQ010000045.1"/>
</dbReference>
<sequence length="259" mass="28864">MTGGGHQDRGGEGGAVECFVDVLCPFAYQTSRWLRALRAETGLVVTWRFFSLEEVNRREDQPHPWERPWAWGWSQLRIGALLRRRDPELLDRWYERVGRALHEEGRKPHQPAEARALLEELGLDPGLVDEALGAEWTSEEVLADHRALEAAGGFGVPTLRFPDGQCLFGPVLVDPPEGPAALALWELVLGMLRFPGVFELKRPMTAADQARVLERLQPYLRARDWVSIDRGRVVTLPSPSGPSPSSPGPSGPEVQDVAR</sequence>
<dbReference type="Proteomes" id="UP001589788">
    <property type="component" value="Unassembled WGS sequence"/>
</dbReference>
<dbReference type="Gene3D" id="3.40.30.10">
    <property type="entry name" value="Glutaredoxin"/>
    <property type="match status" value="1"/>
</dbReference>
<dbReference type="InterPro" id="IPR053977">
    <property type="entry name" value="Rv2466c-like"/>
</dbReference>
<evidence type="ECO:0000313" key="3">
    <source>
        <dbReference type="Proteomes" id="UP001589788"/>
    </source>
</evidence>
<comment type="caution">
    <text evidence="2">The sequence shown here is derived from an EMBL/GenBank/DDBJ whole genome shotgun (WGS) entry which is preliminary data.</text>
</comment>
<accession>A0ABV6C214</accession>
<gene>
    <name evidence="2" type="ORF">ACFFRE_06215</name>
</gene>
<organism evidence="2 3">
    <name type="scientific">Aciditerrimonas ferrireducens</name>
    <dbReference type="NCBI Taxonomy" id="667306"/>
    <lineage>
        <taxon>Bacteria</taxon>
        <taxon>Bacillati</taxon>
        <taxon>Actinomycetota</taxon>
        <taxon>Acidimicrobiia</taxon>
        <taxon>Acidimicrobiales</taxon>
        <taxon>Acidimicrobiaceae</taxon>
        <taxon>Aciditerrimonas</taxon>
    </lineage>
</organism>
<proteinExistence type="predicted"/>
<name>A0ABV6C214_9ACTN</name>
<dbReference type="EMBL" id="JBHLYQ010000045">
    <property type="protein sequence ID" value="MFC0081738.1"/>
    <property type="molecule type" value="Genomic_DNA"/>
</dbReference>
<dbReference type="SUPFAM" id="SSF52833">
    <property type="entry name" value="Thioredoxin-like"/>
    <property type="match status" value="1"/>
</dbReference>
<reference evidence="2 3" key="1">
    <citation type="submission" date="2024-09" db="EMBL/GenBank/DDBJ databases">
        <authorList>
            <person name="Sun Q."/>
            <person name="Mori K."/>
        </authorList>
    </citation>
    <scope>NUCLEOTIDE SEQUENCE [LARGE SCALE GENOMIC DNA]</scope>
    <source>
        <strain evidence="2 3">JCM 15389</strain>
    </source>
</reference>
<evidence type="ECO:0000313" key="2">
    <source>
        <dbReference type="EMBL" id="MFC0081738.1"/>
    </source>
</evidence>
<dbReference type="InterPro" id="IPR036249">
    <property type="entry name" value="Thioredoxin-like_sf"/>
</dbReference>
<dbReference type="Pfam" id="PF22234">
    <property type="entry name" value="Rv2466c-like"/>
    <property type="match status" value="1"/>
</dbReference>
<feature type="compositionally biased region" description="Pro residues" evidence="1">
    <location>
        <begin position="239"/>
        <end position="250"/>
    </location>
</feature>
<evidence type="ECO:0000256" key="1">
    <source>
        <dbReference type="SAM" id="MobiDB-lite"/>
    </source>
</evidence>
<keyword evidence="3" id="KW-1185">Reference proteome</keyword>
<feature type="region of interest" description="Disordered" evidence="1">
    <location>
        <begin position="233"/>
        <end position="259"/>
    </location>
</feature>